<organism evidence="1 2">
    <name type="scientific">Phialemonium thermophilum</name>
    <dbReference type="NCBI Taxonomy" id="223376"/>
    <lineage>
        <taxon>Eukaryota</taxon>
        <taxon>Fungi</taxon>
        <taxon>Dikarya</taxon>
        <taxon>Ascomycota</taxon>
        <taxon>Pezizomycotina</taxon>
        <taxon>Sordariomycetes</taxon>
        <taxon>Sordariomycetidae</taxon>
        <taxon>Cephalothecales</taxon>
        <taxon>Cephalothecaceae</taxon>
        <taxon>Phialemonium</taxon>
    </lineage>
</organism>
<name>A0ABR3VT28_9PEZI</name>
<evidence type="ECO:0000313" key="1">
    <source>
        <dbReference type="EMBL" id="KAL1844816.1"/>
    </source>
</evidence>
<accession>A0ABR3VT28</accession>
<reference evidence="1 2" key="1">
    <citation type="journal article" date="2024" name="Commun. Biol.">
        <title>Comparative genomic analysis of thermophilic fungi reveals convergent evolutionary adaptations and gene losses.</title>
        <authorList>
            <person name="Steindorff A.S."/>
            <person name="Aguilar-Pontes M.V."/>
            <person name="Robinson A.J."/>
            <person name="Andreopoulos B."/>
            <person name="LaButti K."/>
            <person name="Kuo A."/>
            <person name="Mondo S."/>
            <person name="Riley R."/>
            <person name="Otillar R."/>
            <person name="Haridas S."/>
            <person name="Lipzen A."/>
            <person name="Grimwood J."/>
            <person name="Schmutz J."/>
            <person name="Clum A."/>
            <person name="Reid I.D."/>
            <person name="Moisan M.C."/>
            <person name="Butler G."/>
            <person name="Nguyen T.T.M."/>
            <person name="Dewar K."/>
            <person name="Conant G."/>
            <person name="Drula E."/>
            <person name="Henrissat B."/>
            <person name="Hansel C."/>
            <person name="Singer S."/>
            <person name="Hutchinson M.I."/>
            <person name="de Vries R.P."/>
            <person name="Natvig D.O."/>
            <person name="Powell A.J."/>
            <person name="Tsang A."/>
            <person name="Grigoriev I.V."/>
        </authorList>
    </citation>
    <scope>NUCLEOTIDE SEQUENCE [LARGE SCALE GENOMIC DNA]</scope>
    <source>
        <strain evidence="1 2">ATCC 24622</strain>
    </source>
</reference>
<dbReference type="EMBL" id="JAZHXJ010001445">
    <property type="protein sequence ID" value="KAL1844816.1"/>
    <property type="molecule type" value="Genomic_DNA"/>
</dbReference>
<sequence>MLWFTMMMMPTGPPAMKLIAMVEASGAEKEDESSIAKLLTPLSNPLRKPQADAGGRCRTWSLRFCPSRWSAACGPARPPWEAEHAMQGTDAIDAFRWRTHFTVLVASPEWHCMIFRRTDAFRSWNKSYPVSASTRAVILCNGMSSRKQRLADKPREMLIMSAPFIRLYSMPLSTRDFDSPLAAGPDDRLALHLAKILRSTQNPKIESSGAPNTARVSMLSKRLDGLPAQFGQTGTLLRCESLSVLLRRAQF</sequence>
<gene>
    <name evidence="1" type="ORF">VTK73DRAFT_1734</name>
</gene>
<evidence type="ECO:0000313" key="2">
    <source>
        <dbReference type="Proteomes" id="UP001586593"/>
    </source>
</evidence>
<comment type="caution">
    <text evidence="1">The sequence shown here is derived from an EMBL/GenBank/DDBJ whole genome shotgun (WGS) entry which is preliminary data.</text>
</comment>
<dbReference type="Proteomes" id="UP001586593">
    <property type="component" value="Unassembled WGS sequence"/>
</dbReference>
<keyword evidence="2" id="KW-1185">Reference proteome</keyword>
<protein>
    <submittedName>
        <fullName evidence="1">Uncharacterized protein</fullName>
    </submittedName>
</protein>
<proteinExistence type="predicted"/>